<keyword evidence="3" id="KW-0597">Phosphoprotein</keyword>
<protein>
    <recommendedName>
        <fullName evidence="2">histidine kinase</fullName>
        <ecNumber evidence="2">2.7.13.3</ecNumber>
    </recommendedName>
</protein>
<dbReference type="InterPro" id="IPR003594">
    <property type="entry name" value="HATPase_dom"/>
</dbReference>
<dbReference type="SMART" id="SM00387">
    <property type="entry name" value="HATPase_c"/>
    <property type="match status" value="1"/>
</dbReference>
<evidence type="ECO:0000256" key="3">
    <source>
        <dbReference type="ARBA" id="ARBA00022553"/>
    </source>
</evidence>
<dbReference type="RefSeq" id="WP_183367417.1">
    <property type="nucleotide sequence ID" value="NZ_JACIEZ010000007.1"/>
</dbReference>
<feature type="transmembrane region" description="Helical" evidence="7">
    <location>
        <begin position="141"/>
        <end position="161"/>
    </location>
</feature>
<dbReference type="Pfam" id="PF00512">
    <property type="entry name" value="HisKA"/>
    <property type="match status" value="1"/>
</dbReference>
<evidence type="ECO:0000256" key="4">
    <source>
        <dbReference type="ARBA" id="ARBA00022679"/>
    </source>
</evidence>
<dbReference type="AlphaFoldDB" id="A0A7W6NM60"/>
<evidence type="ECO:0000256" key="6">
    <source>
        <dbReference type="ARBA" id="ARBA00023012"/>
    </source>
</evidence>
<keyword evidence="7" id="KW-0812">Transmembrane</keyword>
<dbReference type="InterPro" id="IPR036890">
    <property type="entry name" value="HATPase_C_sf"/>
</dbReference>
<keyword evidence="7" id="KW-1133">Transmembrane helix</keyword>
<dbReference type="PRINTS" id="PR00344">
    <property type="entry name" value="BCTRLSENSOR"/>
</dbReference>
<dbReference type="Proteomes" id="UP000528286">
    <property type="component" value="Unassembled WGS sequence"/>
</dbReference>
<feature type="transmembrane region" description="Helical" evidence="7">
    <location>
        <begin position="36"/>
        <end position="58"/>
    </location>
</feature>
<dbReference type="SUPFAM" id="SSF55874">
    <property type="entry name" value="ATPase domain of HSP90 chaperone/DNA topoisomerase II/histidine kinase"/>
    <property type="match status" value="1"/>
</dbReference>
<dbReference type="InterPro" id="IPR005467">
    <property type="entry name" value="His_kinase_dom"/>
</dbReference>
<dbReference type="InterPro" id="IPR003661">
    <property type="entry name" value="HisK_dim/P_dom"/>
</dbReference>
<dbReference type="SMART" id="SM00388">
    <property type="entry name" value="HisKA"/>
    <property type="match status" value="1"/>
</dbReference>
<keyword evidence="6" id="KW-0902">Two-component regulatory system</keyword>
<dbReference type="InterPro" id="IPR036097">
    <property type="entry name" value="HisK_dim/P_sf"/>
</dbReference>
<evidence type="ECO:0000259" key="8">
    <source>
        <dbReference type="PROSITE" id="PS50109"/>
    </source>
</evidence>
<dbReference type="EC" id="2.7.13.3" evidence="2"/>
<keyword evidence="7" id="KW-0472">Membrane</keyword>
<gene>
    <name evidence="9" type="ORF">GGR23_003358</name>
</gene>
<evidence type="ECO:0000256" key="5">
    <source>
        <dbReference type="ARBA" id="ARBA00022777"/>
    </source>
</evidence>
<comment type="catalytic activity">
    <reaction evidence="1">
        <text>ATP + protein L-histidine = ADP + protein N-phospho-L-histidine.</text>
        <dbReference type="EC" id="2.7.13.3"/>
    </reaction>
</comment>
<dbReference type="InterPro" id="IPR050736">
    <property type="entry name" value="Sensor_HK_Regulatory"/>
</dbReference>
<evidence type="ECO:0000313" key="9">
    <source>
        <dbReference type="EMBL" id="MBB4066145.1"/>
    </source>
</evidence>
<dbReference type="PROSITE" id="PS50109">
    <property type="entry name" value="HIS_KIN"/>
    <property type="match status" value="1"/>
</dbReference>
<name>A0A7W6NM60_9HYPH</name>
<dbReference type="Gene3D" id="3.30.565.10">
    <property type="entry name" value="Histidine kinase-like ATPase, C-terminal domain"/>
    <property type="match status" value="1"/>
</dbReference>
<dbReference type="InterPro" id="IPR004358">
    <property type="entry name" value="Sig_transdc_His_kin-like_C"/>
</dbReference>
<dbReference type="Gene3D" id="1.10.287.130">
    <property type="match status" value="1"/>
</dbReference>
<dbReference type="SUPFAM" id="SSF47384">
    <property type="entry name" value="Homodimeric domain of signal transducing histidine kinase"/>
    <property type="match status" value="1"/>
</dbReference>
<dbReference type="PANTHER" id="PTHR43711:SF26">
    <property type="entry name" value="SENSOR HISTIDINE KINASE RCSC"/>
    <property type="match status" value="1"/>
</dbReference>
<feature type="domain" description="Histidine kinase" evidence="8">
    <location>
        <begin position="239"/>
        <end position="461"/>
    </location>
</feature>
<dbReference type="CDD" id="cd00082">
    <property type="entry name" value="HisKA"/>
    <property type="match status" value="1"/>
</dbReference>
<dbReference type="CDD" id="cd16922">
    <property type="entry name" value="HATPase_EvgS-ArcB-TorS-like"/>
    <property type="match status" value="1"/>
</dbReference>
<dbReference type="Pfam" id="PF02518">
    <property type="entry name" value="HATPase_c"/>
    <property type="match status" value="1"/>
</dbReference>
<dbReference type="FunFam" id="3.30.565.10:FF:000010">
    <property type="entry name" value="Sensor histidine kinase RcsC"/>
    <property type="match status" value="1"/>
</dbReference>
<accession>A0A7W6NM60</accession>
<keyword evidence="4" id="KW-0808">Transferase</keyword>
<reference evidence="9 10" key="1">
    <citation type="submission" date="2020-08" db="EMBL/GenBank/DDBJ databases">
        <title>Genomic Encyclopedia of Type Strains, Phase IV (KMG-IV): sequencing the most valuable type-strain genomes for metagenomic binning, comparative biology and taxonomic classification.</title>
        <authorList>
            <person name="Goeker M."/>
        </authorList>
    </citation>
    <scope>NUCLEOTIDE SEQUENCE [LARGE SCALE GENOMIC DNA]</scope>
    <source>
        <strain evidence="9 10">DSM 29853</strain>
    </source>
</reference>
<evidence type="ECO:0000256" key="7">
    <source>
        <dbReference type="SAM" id="Phobius"/>
    </source>
</evidence>
<evidence type="ECO:0000313" key="10">
    <source>
        <dbReference type="Proteomes" id="UP000528286"/>
    </source>
</evidence>
<dbReference type="EMBL" id="JACIEZ010000007">
    <property type="protein sequence ID" value="MBB4066145.1"/>
    <property type="molecule type" value="Genomic_DNA"/>
</dbReference>
<keyword evidence="5 9" id="KW-0418">Kinase</keyword>
<comment type="caution">
    <text evidence="9">The sequence shown here is derived from an EMBL/GenBank/DDBJ whole genome shotgun (WGS) entry which is preliminary data.</text>
</comment>
<organism evidence="9 10">
    <name type="scientific">Gellertiella hungarica</name>
    <dbReference type="NCBI Taxonomy" id="1572859"/>
    <lineage>
        <taxon>Bacteria</taxon>
        <taxon>Pseudomonadati</taxon>
        <taxon>Pseudomonadota</taxon>
        <taxon>Alphaproteobacteria</taxon>
        <taxon>Hyphomicrobiales</taxon>
        <taxon>Rhizobiaceae</taxon>
        <taxon>Gellertiella</taxon>
    </lineage>
</organism>
<keyword evidence="10" id="KW-1185">Reference proteome</keyword>
<evidence type="ECO:0000256" key="1">
    <source>
        <dbReference type="ARBA" id="ARBA00000085"/>
    </source>
</evidence>
<evidence type="ECO:0000256" key="2">
    <source>
        <dbReference type="ARBA" id="ARBA00012438"/>
    </source>
</evidence>
<proteinExistence type="predicted"/>
<sequence>MTLSISKLTNALDHAVDWFIPASIVADKDLRKQARLFLISHLLGPFIGNTVPLALYLFDPQPSWDIAVLSASITGFWIFPLVLRAIGHYHTLALLSIQNLMFCILWSCYFYGGVTSPTLPWVLTIPLLAFFYIDDSVKLRYAVLLMFALNSIGFGLISYYLPAPEHGIPQAAMQGLGIVSTMAAAAYVAMMAVYYARALASQAELEAVVRHQRTTAQHLRIATLEAERASKAKAEFLAKMSHELRTPLNAVIGYSQMLLEEAEETGDFEDVPDIERIHAAGVHLLRLVNSVLDLSKIEAGHMELFVETFSLRSVVDAVIEDVRPHAEQNGNRLSVSFDPSIPTIRGDQMKTQAVIGNVVRNASKYTHGGTVELVCSPSTLPTGAAVRIEVRDTGIGIDGKDLPHIFERFTVVDDETSSKYGGTGIGLALTRELCRMMGGSIQVASTLGKGSTFTIMLPLEIAAEKNGAADAASGETERLTETGRPNDIIETRLKVA</sequence>
<feature type="transmembrane region" description="Helical" evidence="7">
    <location>
        <begin position="173"/>
        <end position="196"/>
    </location>
</feature>
<dbReference type="GO" id="GO:0000155">
    <property type="term" value="F:phosphorelay sensor kinase activity"/>
    <property type="evidence" value="ECO:0007669"/>
    <property type="project" value="InterPro"/>
</dbReference>
<dbReference type="PANTHER" id="PTHR43711">
    <property type="entry name" value="TWO-COMPONENT HISTIDINE KINASE"/>
    <property type="match status" value="1"/>
</dbReference>